<dbReference type="Pfam" id="PF13469">
    <property type="entry name" value="Sulfotransfer_3"/>
    <property type="match status" value="1"/>
</dbReference>
<accession>A0A4Z0M9D2</accession>
<organism evidence="1 2">
    <name type="scientific">Mangrovimicrobium sediminis</name>
    <dbReference type="NCBI Taxonomy" id="2562682"/>
    <lineage>
        <taxon>Bacteria</taxon>
        <taxon>Pseudomonadati</taxon>
        <taxon>Pseudomonadota</taxon>
        <taxon>Gammaproteobacteria</taxon>
        <taxon>Cellvibrionales</taxon>
        <taxon>Halieaceae</taxon>
        <taxon>Mangrovimicrobium</taxon>
    </lineage>
</organism>
<reference evidence="1 2" key="1">
    <citation type="submission" date="2019-04" db="EMBL/GenBank/DDBJ databases">
        <title>Taxonomy of novel Haliea sp. from mangrove soil of West Coast of India.</title>
        <authorList>
            <person name="Verma A."/>
            <person name="Kumar P."/>
            <person name="Krishnamurthi S."/>
        </authorList>
    </citation>
    <scope>NUCLEOTIDE SEQUENCE [LARGE SCALE GENOMIC DNA]</scope>
    <source>
        <strain evidence="1 2">SAOS-164</strain>
    </source>
</reference>
<evidence type="ECO:0000313" key="2">
    <source>
        <dbReference type="Proteomes" id="UP000298050"/>
    </source>
</evidence>
<comment type="caution">
    <text evidence="1">The sequence shown here is derived from an EMBL/GenBank/DDBJ whole genome shotgun (WGS) entry which is preliminary data.</text>
</comment>
<dbReference type="RefSeq" id="WP_135440671.1">
    <property type="nucleotide sequence ID" value="NZ_SRLE01000001.1"/>
</dbReference>
<proteinExistence type="predicted"/>
<dbReference type="Proteomes" id="UP000298050">
    <property type="component" value="Unassembled WGS sequence"/>
</dbReference>
<dbReference type="GO" id="GO:0016740">
    <property type="term" value="F:transferase activity"/>
    <property type="evidence" value="ECO:0007669"/>
    <property type="project" value="UniProtKB-KW"/>
</dbReference>
<keyword evidence="1" id="KW-0808">Transferase</keyword>
<evidence type="ECO:0000313" key="1">
    <source>
        <dbReference type="EMBL" id="TGD76094.1"/>
    </source>
</evidence>
<dbReference type="AlphaFoldDB" id="A0A4Z0M9D2"/>
<dbReference type="Gene3D" id="3.40.50.300">
    <property type="entry name" value="P-loop containing nucleotide triphosphate hydrolases"/>
    <property type="match status" value="1"/>
</dbReference>
<gene>
    <name evidence="1" type="ORF">E4634_00655</name>
</gene>
<protein>
    <submittedName>
        <fullName evidence="1">Sulfotransferase</fullName>
    </submittedName>
</protein>
<dbReference type="InterPro" id="IPR027417">
    <property type="entry name" value="P-loop_NTPase"/>
</dbReference>
<dbReference type="EMBL" id="SRLE01000001">
    <property type="protein sequence ID" value="TGD76094.1"/>
    <property type="molecule type" value="Genomic_DNA"/>
</dbReference>
<dbReference type="SUPFAM" id="SSF52540">
    <property type="entry name" value="P-loop containing nucleoside triphosphate hydrolases"/>
    <property type="match status" value="1"/>
</dbReference>
<keyword evidence="2" id="KW-1185">Reference proteome</keyword>
<sequence length="303" mass="34416">MADPLFILAPPRSYTSLVNAMLGVHPQAFGLPELNLFTVETLADLWSTRGKNGQDISEYSTRKHGLLRTVAEIYAGEQSTDSIQMARHWVNRRFHRTTGEIYRELVDAVDPLITVEKSPAYVVNPQFMERILETFPNAKFIHLVRHPWGQCKSVMNLLQLSALVTDSIDYSGDEPILDPQIAWHDSHINILEFLETVPRENYIRVLGEVFLEHCDEQLAMVCDWLGIRSDAQAIEAMKHPESSPFSCFGPAHAALGNDPNFLRKPHYTPFRPSKLSLDEPLPWRPDGRSFNHSVVALAHDFGY</sequence>
<name>A0A4Z0M9D2_9GAMM</name>
<dbReference type="OrthoDB" id="5724004at2"/>